<feature type="region of interest" description="Disordered" evidence="1">
    <location>
        <begin position="253"/>
        <end position="290"/>
    </location>
</feature>
<feature type="compositionally biased region" description="Acidic residues" evidence="1">
    <location>
        <begin position="209"/>
        <end position="220"/>
    </location>
</feature>
<dbReference type="RefSeq" id="WP_306001765.1">
    <property type="nucleotide sequence ID" value="NZ_JASNFN010000041.1"/>
</dbReference>
<accession>A0ABT9IJ37</accession>
<keyword evidence="3" id="KW-1185">Reference proteome</keyword>
<reference evidence="3" key="1">
    <citation type="submission" date="2023-05" db="EMBL/GenBank/DDBJ databases">
        <title>Draft genome of Pseudofrankia sp. BMG5.37.</title>
        <authorList>
            <person name="Gtari M."/>
            <person name="Ghodhbane F."/>
            <person name="Sbissi I."/>
        </authorList>
    </citation>
    <scope>NUCLEOTIDE SEQUENCE [LARGE SCALE GENOMIC DNA]</scope>
    <source>
        <strain evidence="3">BMG 814</strain>
    </source>
</reference>
<dbReference type="EMBL" id="JASNFN010000041">
    <property type="protein sequence ID" value="MDP5185247.1"/>
    <property type="molecule type" value="Genomic_DNA"/>
</dbReference>
<proteinExistence type="predicted"/>
<evidence type="ECO:0000313" key="3">
    <source>
        <dbReference type="Proteomes" id="UP001233673"/>
    </source>
</evidence>
<feature type="compositionally biased region" description="Basic and acidic residues" evidence="1">
    <location>
        <begin position="221"/>
        <end position="241"/>
    </location>
</feature>
<sequence>MSRRSTPRLADVADELYGVPPEDFVEVRQTRRKEARAAGDRELAGAIGKLRKPTTAAWVVNTLVRQESAELAQLVELGAGLREAQGDLDGDELRELSQQRRRVVVALTRQARALAQDLGHPVSDAVAGQVQDTLRAAIADEAAGQAVLSGRLLTALSHRGLARVGVEGAVADVGDGGGPRPAASGARTERPARRRARPDALEKARRDLEEAETAAAEAEEEARADRERVEQAGARRERARARVDELAELLREAEREAASSGDELRGAQRRRDAGERRARRAGEVRDRARARVDRLAAELGDDAQAGGSAGRG</sequence>
<evidence type="ECO:0000313" key="2">
    <source>
        <dbReference type="EMBL" id="MDP5185247.1"/>
    </source>
</evidence>
<gene>
    <name evidence="2" type="ORF">QOZ88_21655</name>
</gene>
<feature type="compositionally biased region" description="Basic and acidic residues" evidence="1">
    <location>
        <begin position="187"/>
        <end position="208"/>
    </location>
</feature>
<dbReference type="Proteomes" id="UP001233673">
    <property type="component" value="Unassembled WGS sequence"/>
</dbReference>
<organism evidence="2 3">
    <name type="scientific">Blastococcus carthaginiensis</name>
    <dbReference type="NCBI Taxonomy" id="3050034"/>
    <lineage>
        <taxon>Bacteria</taxon>
        <taxon>Bacillati</taxon>
        <taxon>Actinomycetota</taxon>
        <taxon>Actinomycetes</taxon>
        <taxon>Geodermatophilales</taxon>
        <taxon>Geodermatophilaceae</taxon>
        <taxon>Blastococcus</taxon>
    </lineage>
</organism>
<feature type="region of interest" description="Disordered" evidence="1">
    <location>
        <begin position="170"/>
        <end position="241"/>
    </location>
</feature>
<comment type="caution">
    <text evidence="2">The sequence shown here is derived from an EMBL/GenBank/DDBJ whole genome shotgun (WGS) entry which is preliminary data.</text>
</comment>
<evidence type="ECO:0008006" key="4">
    <source>
        <dbReference type="Google" id="ProtNLM"/>
    </source>
</evidence>
<evidence type="ECO:0000256" key="1">
    <source>
        <dbReference type="SAM" id="MobiDB-lite"/>
    </source>
</evidence>
<name>A0ABT9IJ37_9ACTN</name>
<protein>
    <recommendedName>
        <fullName evidence="4">Transposase</fullName>
    </recommendedName>
</protein>